<proteinExistence type="predicted"/>
<evidence type="ECO:0000256" key="1">
    <source>
        <dbReference type="SAM" id="Phobius"/>
    </source>
</evidence>
<feature type="transmembrane region" description="Helical" evidence="1">
    <location>
        <begin position="85"/>
        <end position="109"/>
    </location>
</feature>
<dbReference type="RefSeq" id="WP_092794016.1">
    <property type="nucleotide sequence ID" value="NZ_FOPC01000016.1"/>
</dbReference>
<evidence type="ECO:0000313" key="3">
    <source>
        <dbReference type="Proteomes" id="UP000199642"/>
    </source>
</evidence>
<accession>A0A1I2X544</accession>
<evidence type="ECO:0000313" key="2">
    <source>
        <dbReference type="EMBL" id="SFH08645.1"/>
    </source>
</evidence>
<dbReference type="STRING" id="435880.SAMN04487988_11652"/>
<dbReference type="EMBL" id="FOPC01000016">
    <property type="protein sequence ID" value="SFH08645.1"/>
    <property type="molecule type" value="Genomic_DNA"/>
</dbReference>
<feature type="transmembrane region" description="Helical" evidence="1">
    <location>
        <begin position="42"/>
        <end position="65"/>
    </location>
</feature>
<reference evidence="3" key="1">
    <citation type="submission" date="2016-10" db="EMBL/GenBank/DDBJ databases">
        <authorList>
            <person name="Varghese N."/>
            <person name="Submissions S."/>
        </authorList>
    </citation>
    <scope>NUCLEOTIDE SEQUENCE [LARGE SCALE GENOMIC DNA]</scope>
    <source>
        <strain evidence="3">DSM 19315</strain>
    </source>
</reference>
<keyword evidence="1" id="KW-1133">Transmembrane helix</keyword>
<protein>
    <submittedName>
        <fullName evidence="2">Uncharacterized protein</fullName>
    </submittedName>
</protein>
<keyword evidence="3" id="KW-1185">Reference proteome</keyword>
<sequence>MKFLGFFFLTVLLVVLVNPWIPYWGVMILIFILGFVMKSGNLISFFAGGLGMGWAWMGQGLYISLSTGSDLSDKMAGIFGVGSGVMMLILTGVLGFLLGSFSGLAGNLLRKIFHREQRDIYRGPVSY</sequence>
<feature type="transmembrane region" description="Helical" evidence="1">
    <location>
        <begin position="6"/>
        <end position="35"/>
    </location>
</feature>
<name>A0A1I2X544_9BACT</name>
<dbReference type="AlphaFoldDB" id="A0A1I2X544"/>
<organism evidence="2 3">
    <name type="scientific">Algoriphagus hitonicola</name>
    <dbReference type="NCBI Taxonomy" id="435880"/>
    <lineage>
        <taxon>Bacteria</taxon>
        <taxon>Pseudomonadati</taxon>
        <taxon>Bacteroidota</taxon>
        <taxon>Cytophagia</taxon>
        <taxon>Cytophagales</taxon>
        <taxon>Cyclobacteriaceae</taxon>
        <taxon>Algoriphagus</taxon>
    </lineage>
</organism>
<dbReference type="Proteomes" id="UP000199642">
    <property type="component" value="Unassembled WGS sequence"/>
</dbReference>
<keyword evidence="1" id="KW-0472">Membrane</keyword>
<keyword evidence="1" id="KW-0812">Transmembrane</keyword>
<gene>
    <name evidence="2" type="ORF">SAMN04487988_11652</name>
</gene>